<evidence type="ECO:0000313" key="9">
    <source>
        <dbReference type="Proteomes" id="UP000823921"/>
    </source>
</evidence>
<dbReference type="PIRSF" id="PIRSF006603">
    <property type="entry name" value="DinF"/>
    <property type="match status" value="1"/>
</dbReference>
<evidence type="ECO:0000256" key="7">
    <source>
        <dbReference type="SAM" id="Phobius"/>
    </source>
</evidence>
<comment type="caution">
    <text evidence="8">The sequence shown here is derived from an EMBL/GenBank/DDBJ whole genome shotgun (WGS) entry which is preliminary data.</text>
</comment>
<feature type="transmembrane region" description="Helical" evidence="7">
    <location>
        <begin position="62"/>
        <end position="84"/>
    </location>
</feature>
<dbReference type="Pfam" id="PF01554">
    <property type="entry name" value="MatE"/>
    <property type="match status" value="2"/>
</dbReference>
<protein>
    <submittedName>
        <fullName evidence="8">MATE family efflux transporter</fullName>
    </submittedName>
</protein>
<accession>A0A9D2MKL5</accession>
<feature type="transmembrane region" description="Helical" evidence="7">
    <location>
        <begin position="96"/>
        <end position="117"/>
    </location>
</feature>
<evidence type="ECO:0000256" key="3">
    <source>
        <dbReference type="ARBA" id="ARBA00022475"/>
    </source>
</evidence>
<feature type="transmembrane region" description="Helical" evidence="7">
    <location>
        <begin position="285"/>
        <end position="307"/>
    </location>
</feature>
<evidence type="ECO:0000256" key="5">
    <source>
        <dbReference type="ARBA" id="ARBA00022989"/>
    </source>
</evidence>
<organism evidence="8 9">
    <name type="scientific">Candidatus Flavonifractor intestinigallinarum</name>
    <dbReference type="NCBI Taxonomy" id="2838586"/>
    <lineage>
        <taxon>Bacteria</taxon>
        <taxon>Bacillati</taxon>
        <taxon>Bacillota</taxon>
        <taxon>Clostridia</taxon>
        <taxon>Eubacteriales</taxon>
        <taxon>Oscillospiraceae</taxon>
        <taxon>Flavonifractor</taxon>
    </lineage>
</organism>
<reference evidence="8" key="2">
    <citation type="submission" date="2021-04" db="EMBL/GenBank/DDBJ databases">
        <authorList>
            <person name="Gilroy R."/>
        </authorList>
    </citation>
    <scope>NUCLEOTIDE SEQUENCE</scope>
    <source>
        <strain evidence="8">CHK192-8294</strain>
    </source>
</reference>
<keyword evidence="6 7" id="KW-0472">Membrane</keyword>
<dbReference type="AlphaFoldDB" id="A0A9D2MKL5"/>
<reference evidence="8" key="1">
    <citation type="journal article" date="2021" name="PeerJ">
        <title>Extensive microbial diversity within the chicken gut microbiome revealed by metagenomics and culture.</title>
        <authorList>
            <person name="Gilroy R."/>
            <person name="Ravi A."/>
            <person name="Getino M."/>
            <person name="Pursley I."/>
            <person name="Horton D.L."/>
            <person name="Alikhan N.F."/>
            <person name="Baker D."/>
            <person name="Gharbi K."/>
            <person name="Hall N."/>
            <person name="Watson M."/>
            <person name="Adriaenssens E.M."/>
            <person name="Foster-Nyarko E."/>
            <person name="Jarju S."/>
            <person name="Secka A."/>
            <person name="Antonio M."/>
            <person name="Oren A."/>
            <person name="Chaudhuri R.R."/>
            <person name="La Ragione R."/>
            <person name="Hildebrand F."/>
            <person name="Pallen M.J."/>
        </authorList>
    </citation>
    <scope>NUCLEOTIDE SEQUENCE</scope>
    <source>
        <strain evidence="8">CHK192-8294</strain>
    </source>
</reference>
<keyword evidence="3" id="KW-1003">Cell membrane</keyword>
<dbReference type="PANTHER" id="PTHR43549">
    <property type="entry name" value="MULTIDRUG RESISTANCE PROTEIN YPNP-RELATED"/>
    <property type="match status" value="1"/>
</dbReference>
<evidence type="ECO:0000313" key="8">
    <source>
        <dbReference type="EMBL" id="HJB80145.1"/>
    </source>
</evidence>
<feature type="transmembrane region" description="Helical" evidence="7">
    <location>
        <begin position="319"/>
        <end position="346"/>
    </location>
</feature>
<feature type="transmembrane region" description="Helical" evidence="7">
    <location>
        <begin position="196"/>
        <end position="216"/>
    </location>
</feature>
<evidence type="ECO:0000256" key="6">
    <source>
        <dbReference type="ARBA" id="ARBA00023136"/>
    </source>
</evidence>
<comment type="subcellular location">
    <subcellularLocation>
        <location evidence="1">Cell membrane</location>
        <topology evidence="1">Multi-pass membrane protein</topology>
    </subcellularLocation>
</comment>
<feature type="transmembrane region" description="Helical" evidence="7">
    <location>
        <begin position="419"/>
        <end position="437"/>
    </location>
</feature>
<keyword evidence="5 7" id="KW-1133">Transmembrane helix</keyword>
<dbReference type="NCBIfam" id="TIGR00797">
    <property type="entry name" value="matE"/>
    <property type="match status" value="1"/>
</dbReference>
<feature type="transmembrane region" description="Helical" evidence="7">
    <location>
        <begin position="237"/>
        <end position="265"/>
    </location>
</feature>
<dbReference type="CDD" id="cd13138">
    <property type="entry name" value="MATE_yoeA_like"/>
    <property type="match status" value="1"/>
</dbReference>
<keyword evidence="2" id="KW-0813">Transport</keyword>
<gene>
    <name evidence="8" type="ORF">H9712_04120</name>
</gene>
<dbReference type="InterPro" id="IPR002528">
    <property type="entry name" value="MATE_fam"/>
</dbReference>
<evidence type="ECO:0000256" key="2">
    <source>
        <dbReference type="ARBA" id="ARBA00022448"/>
    </source>
</evidence>
<dbReference type="PANTHER" id="PTHR43549:SF3">
    <property type="entry name" value="MULTIDRUG RESISTANCE PROTEIN YPNP-RELATED"/>
    <property type="match status" value="1"/>
</dbReference>
<feature type="transmembrane region" description="Helical" evidence="7">
    <location>
        <begin position="137"/>
        <end position="159"/>
    </location>
</feature>
<proteinExistence type="predicted"/>
<dbReference type="InterPro" id="IPR048279">
    <property type="entry name" value="MdtK-like"/>
</dbReference>
<dbReference type="GO" id="GO:0015297">
    <property type="term" value="F:antiporter activity"/>
    <property type="evidence" value="ECO:0007669"/>
    <property type="project" value="InterPro"/>
</dbReference>
<feature type="transmembrane region" description="Helical" evidence="7">
    <location>
        <begin position="387"/>
        <end position="407"/>
    </location>
</feature>
<evidence type="ECO:0000256" key="4">
    <source>
        <dbReference type="ARBA" id="ARBA00022692"/>
    </source>
</evidence>
<keyword evidence="4 7" id="KW-0812">Transmembrane</keyword>
<dbReference type="InterPro" id="IPR052031">
    <property type="entry name" value="Membrane_Transporter-Flippase"/>
</dbReference>
<sequence length="454" mass="49056">MDRNEQNRLTEGSVPKKMLAFALPIFFSNLFQQLYNAVDSLIVGNFIGRSALAAVSSSSSMILLMVGFINGVSLGAGVLIARYYGAEDDDHMERAVHTTVALGLTAGVILTVVGVILTPQILQWIGTPADVIDNSILYFRIYFFGSSAVVLYNMGASILQSVGDSRSPMKYLIAASLTNVVLDLLFVAVLKLGVGSAALATILSQCLSAFLAFRKLTITKAGYRVNWRRVRFEGPTFKQIITLGIPSGVQSSVVSLANVIVQANINSFDSAAMAGCGAYSRIEGFAFLPVTCFALALSTFLSQNLGAHRFDRVRAGMKFGLVCSPLLAEAIGGVIFLASPLLVAAFNSEPEVVAFGVAYARTVSLFYCLLSFSHCCAGILRGMGRPIVPMAIMLTVWCALRITYITLTVRVIPDIRVVYWAYPLTWSISSVLFALCLRQLLRHMPHGQLQSAPM</sequence>
<dbReference type="GO" id="GO:0042910">
    <property type="term" value="F:xenobiotic transmembrane transporter activity"/>
    <property type="evidence" value="ECO:0007669"/>
    <property type="project" value="InterPro"/>
</dbReference>
<evidence type="ECO:0000256" key="1">
    <source>
        <dbReference type="ARBA" id="ARBA00004651"/>
    </source>
</evidence>
<dbReference type="EMBL" id="DWXO01000043">
    <property type="protein sequence ID" value="HJB80145.1"/>
    <property type="molecule type" value="Genomic_DNA"/>
</dbReference>
<name>A0A9D2MKL5_9FIRM</name>
<dbReference type="GO" id="GO:0005886">
    <property type="term" value="C:plasma membrane"/>
    <property type="evidence" value="ECO:0007669"/>
    <property type="project" value="UniProtKB-SubCell"/>
</dbReference>
<dbReference type="Proteomes" id="UP000823921">
    <property type="component" value="Unassembled WGS sequence"/>
</dbReference>
<feature type="transmembrane region" description="Helical" evidence="7">
    <location>
        <begin position="358"/>
        <end position="380"/>
    </location>
</feature>
<feature type="transmembrane region" description="Helical" evidence="7">
    <location>
        <begin position="21"/>
        <end position="42"/>
    </location>
</feature>
<feature type="transmembrane region" description="Helical" evidence="7">
    <location>
        <begin position="171"/>
        <end position="190"/>
    </location>
</feature>